<keyword evidence="3 6" id="KW-0731">Sigma factor</keyword>
<protein>
    <recommendedName>
        <fullName evidence="6">RNA polymerase sigma factor</fullName>
    </recommendedName>
</protein>
<dbReference type="Pfam" id="PF08281">
    <property type="entry name" value="Sigma70_r4_2"/>
    <property type="match status" value="1"/>
</dbReference>
<dbReference type="PANTHER" id="PTHR43133:SF25">
    <property type="entry name" value="RNA POLYMERASE SIGMA FACTOR RFAY-RELATED"/>
    <property type="match status" value="1"/>
</dbReference>
<name>A0A4Q2U1H4_9HYPH</name>
<dbReference type="Gene3D" id="1.10.1740.10">
    <property type="match status" value="1"/>
</dbReference>
<keyword evidence="4 6" id="KW-0238">DNA-binding</keyword>
<dbReference type="InterPro" id="IPR014284">
    <property type="entry name" value="RNA_pol_sigma-70_dom"/>
</dbReference>
<evidence type="ECO:0000256" key="6">
    <source>
        <dbReference type="RuleBase" id="RU000716"/>
    </source>
</evidence>
<comment type="caution">
    <text evidence="9">The sequence shown here is derived from an EMBL/GenBank/DDBJ whole genome shotgun (WGS) entry which is preliminary data.</text>
</comment>
<dbReference type="Proteomes" id="UP000291088">
    <property type="component" value="Unassembled WGS sequence"/>
</dbReference>
<evidence type="ECO:0000256" key="4">
    <source>
        <dbReference type="ARBA" id="ARBA00023125"/>
    </source>
</evidence>
<evidence type="ECO:0000256" key="1">
    <source>
        <dbReference type="ARBA" id="ARBA00010641"/>
    </source>
</evidence>
<dbReference type="EMBL" id="SDVB01000042">
    <property type="protein sequence ID" value="RYC27290.1"/>
    <property type="molecule type" value="Genomic_DNA"/>
</dbReference>
<dbReference type="GO" id="GO:0006352">
    <property type="term" value="P:DNA-templated transcription initiation"/>
    <property type="evidence" value="ECO:0007669"/>
    <property type="project" value="InterPro"/>
</dbReference>
<keyword evidence="2 6" id="KW-0805">Transcription regulation</keyword>
<dbReference type="GO" id="GO:0003677">
    <property type="term" value="F:DNA binding"/>
    <property type="evidence" value="ECO:0007669"/>
    <property type="project" value="UniProtKB-KW"/>
</dbReference>
<dbReference type="GO" id="GO:0016987">
    <property type="term" value="F:sigma factor activity"/>
    <property type="evidence" value="ECO:0007669"/>
    <property type="project" value="UniProtKB-KW"/>
</dbReference>
<dbReference type="OrthoDB" id="9803470at2"/>
<evidence type="ECO:0000256" key="5">
    <source>
        <dbReference type="ARBA" id="ARBA00023163"/>
    </source>
</evidence>
<evidence type="ECO:0000259" key="7">
    <source>
        <dbReference type="Pfam" id="PF04542"/>
    </source>
</evidence>
<evidence type="ECO:0000259" key="8">
    <source>
        <dbReference type="Pfam" id="PF08281"/>
    </source>
</evidence>
<dbReference type="AlphaFoldDB" id="A0A4Q2U1H4"/>
<dbReference type="InterPro" id="IPR000838">
    <property type="entry name" value="RNA_pol_sigma70_ECF_CS"/>
</dbReference>
<dbReference type="Gene3D" id="1.10.10.10">
    <property type="entry name" value="Winged helix-like DNA-binding domain superfamily/Winged helix DNA-binding domain"/>
    <property type="match status" value="1"/>
</dbReference>
<dbReference type="Pfam" id="PF04542">
    <property type="entry name" value="Sigma70_r2"/>
    <property type="match status" value="1"/>
</dbReference>
<proteinExistence type="inferred from homology"/>
<feature type="domain" description="RNA polymerase sigma factor 70 region 4 type 2" evidence="8">
    <location>
        <begin position="108"/>
        <end position="158"/>
    </location>
</feature>
<organism evidence="9 10">
    <name type="scientific">Ciceribacter ferrooxidans</name>
    <dbReference type="NCBI Taxonomy" id="2509717"/>
    <lineage>
        <taxon>Bacteria</taxon>
        <taxon>Pseudomonadati</taxon>
        <taxon>Pseudomonadota</taxon>
        <taxon>Alphaproteobacteria</taxon>
        <taxon>Hyphomicrobiales</taxon>
        <taxon>Rhizobiaceae</taxon>
        <taxon>Ciceribacter</taxon>
    </lineage>
</organism>
<feature type="domain" description="RNA polymerase sigma-70 region 2" evidence="7">
    <location>
        <begin position="18"/>
        <end position="80"/>
    </location>
</feature>
<gene>
    <name evidence="9" type="ORF">EUU22_00790</name>
</gene>
<dbReference type="InterPro" id="IPR036388">
    <property type="entry name" value="WH-like_DNA-bd_sf"/>
</dbReference>
<sequence length="173" mass="19577">MTTYPQGTVAHHELVDLIPALRAFARSLCRKPDDADDLVQETLMKALANLDKFERGTRLKSWLFTIMRNTFLTRRRTADREPVGIEDCVSQMPQIAADQEGTLRLSDVKRALSRLPQHHREIIVLVVMLGERYEDAAVICGCAVGTVKSRLFRARQRLQMELGESAELANSMP</sequence>
<dbReference type="InterPro" id="IPR039425">
    <property type="entry name" value="RNA_pol_sigma-70-like"/>
</dbReference>
<reference evidence="9 10" key="1">
    <citation type="submission" date="2019-01" db="EMBL/GenBank/DDBJ databases">
        <authorList>
            <person name="Deng T."/>
        </authorList>
    </citation>
    <scope>NUCLEOTIDE SEQUENCE [LARGE SCALE GENOMIC DNA]</scope>
    <source>
        <strain evidence="9 10">F8825</strain>
    </source>
</reference>
<dbReference type="CDD" id="cd06171">
    <property type="entry name" value="Sigma70_r4"/>
    <property type="match status" value="1"/>
</dbReference>
<evidence type="ECO:0000313" key="9">
    <source>
        <dbReference type="EMBL" id="RYC27290.1"/>
    </source>
</evidence>
<dbReference type="SUPFAM" id="SSF88946">
    <property type="entry name" value="Sigma2 domain of RNA polymerase sigma factors"/>
    <property type="match status" value="1"/>
</dbReference>
<dbReference type="RefSeq" id="WP_129330221.1">
    <property type="nucleotide sequence ID" value="NZ_SDVB01000042.1"/>
</dbReference>
<accession>A0A4Q2U1H4</accession>
<evidence type="ECO:0000256" key="3">
    <source>
        <dbReference type="ARBA" id="ARBA00023082"/>
    </source>
</evidence>
<evidence type="ECO:0000313" key="10">
    <source>
        <dbReference type="Proteomes" id="UP000291088"/>
    </source>
</evidence>
<keyword evidence="5 6" id="KW-0804">Transcription</keyword>
<dbReference type="NCBIfam" id="TIGR02937">
    <property type="entry name" value="sigma70-ECF"/>
    <property type="match status" value="1"/>
</dbReference>
<dbReference type="InterPro" id="IPR007627">
    <property type="entry name" value="RNA_pol_sigma70_r2"/>
</dbReference>
<dbReference type="InterPro" id="IPR013249">
    <property type="entry name" value="RNA_pol_sigma70_r4_t2"/>
</dbReference>
<comment type="similarity">
    <text evidence="1 6">Belongs to the sigma-70 factor family. ECF subfamily.</text>
</comment>
<dbReference type="InterPro" id="IPR013325">
    <property type="entry name" value="RNA_pol_sigma_r2"/>
</dbReference>
<dbReference type="InterPro" id="IPR013324">
    <property type="entry name" value="RNA_pol_sigma_r3/r4-like"/>
</dbReference>
<dbReference type="PANTHER" id="PTHR43133">
    <property type="entry name" value="RNA POLYMERASE ECF-TYPE SIGMA FACTO"/>
    <property type="match status" value="1"/>
</dbReference>
<dbReference type="PROSITE" id="PS01063">
    <property type="entry name" value="SIGMA70_ECF"/>
    <property type="match status" value="1"/>
</dbReference>
<evidence type="ECO:0000256" key="2">
    <source>
        <dbReference type="ARBA" id="ARBA00023015"/>
    </source>
</evidence>
<keyword evidence="10" id="KW-1185">Reference proteome</keyword>
<dbReference type="SUPFAM" id="SSF88659">
    <property type="entry name" value="Sigma3 and sigma4 domains of RNA polymerase sigma factors"/>
    <property type="match status" value="1"/>
</dbReference>